<dbReference type="EMBL" id="AFBI03000005">
    <property type="protein sequence ID" value="EJW01328.1"/>
    <property type="molecule type" value="Genomic_DNA"/>
</dbReference>
<dbReference type="AlphaFoldDB" id="J8ZNR3"/>
<gene>
    <name evidence="2" type="ORF">EDEG_00488</name>
</gene>
<evidence type="ECO:0000256" key="1">
    <source>
        <dbReference type="SAM" id="Phobius"/>
    </source>
</evidence>
<accession>J8ZNR3</accession>
<dbReference type="Proteomes" id="UP000003163">
    <property type="component" value="Unassembled WGS sequence"/>
</dbReference>
<protein>
    <submittedName>
        <fullName evidence="2">Uncharacterized protein</fullName>
    </submittedName>
</protein>
<evidence type="ECO:0000313" key="2">
    <source>
        <dbReference type="EMBL" id="EJW01328.1"/>
    </source>
</evidence>
<evidence type="ECO:0000313" key="3">
    <source>
        <dbReference type="Proteomes" id="UP000003163"/>
    </source>
</evidence>
<proteinExistence type="predicted"/>
<keyword evidence="1" id="KW-0812">Transmembrane</keyword>
<feature type="transmembrane region" description="Helical" evidence="1">
    <location>
        <begin position="127"/>
        <end position="151"/>
    </location>
</feature>
<reference evidence="3" key="2">
    <citation type="submission" date="2015-07" db="EMBL/GenBank/DDBJ databases">
        <title>Contrasting host-pathogen interactions and genome evolution in two generalist and specialist microsporidian pathogens of mosquitoes.</title>
        <authorList>
            <consortium name="The Broad Institute Genomics Platform"/>
            <consortium name="The Broad Institute Genome Sequencing Center for Infectious Disease"/>
            <person name="Cuomo C.A."/>
            <person name="Sanscrainte N.D."/>
            <person name="Goldberg J.M."/>
            <person name="Heiman D."/>
            <person name="Young S."/>
            <person name="Zeng Q."/>
            <person name="Becnel J.J."/>
            <person name="Birren B.W."/>
        </authorList>
    </citation>
    <scope>NUCLEOTIDE SEQUENCE [LARGE SCALE GENOMIC DNA]</scope>
    <source>
        <strain evidence="3">USNM 41457</strain>
    </source>
</reference>
<feature type="transmembrane region" description="Helical" evidence="1">
    <location>
        <begin position="87"/>
        <end position="106"/>
    </location>
</feature>
<dbReference type="VEuPathDB" id="MicrosporidiaDB:EDEG_00488"/>
<dbReference type="HOGENOM" id="CLU_1245338_0_0_1"/>
<reference evidence="2 3" key="1">
    <citation type="submission" date="2011-08" db="EMBL/GenBank/DDBJ databases">
        <authorList>
            <person name="Liu Z.J."/>
            <person name="Shi F.L."/>
            <person name="Lu J.Q."/>
            <person name="Li M."/>
            <person name="Wang Z.L."/>
        </authorList>
    </citation>
    <scope>NUCLEOTIDE SEQUENCE [LARGE SCALE GENOMIC DNA]</scope>
    <source>
        <strain evidence="2 3">USNM 41457</strain>
    </source>
</reference>
<keyword evidence="3" id="KW-1185">Reference proteome</keyword>
<organism evidence="2 3">
    <name type="scientific">Edhazardia aedis (strain USNM 41457)</name>
    <name type="common">Microsporidian parasite</name>
    <dbReference type="NCBI Taxonomy" id="1003232"/>
    <lineage>
        <taxon>Eukaryota</taxon>
        <taxon>Fungi</taxon>
        <taxon>Fungi incertae sedis</taxon>
        <taxon>Microsporidia</taxon>
        <taxon>Edhazardia</taxon>
    </lineage>
</organism>
<feature type="transmembrane region" description="Helical" evidence="1">
    <location>
        <begin position="43"/>
        <end position="75"/>
    </location>
</feature>
<sequence>MTSWVKERWDNERKNNKMGIFKKRILRFIDYDINTKPTKWMSFYIVLVIILKLVEIALFIFSLSSGCTFMYEIFIRNGTSGFESKNILLLGLATFLYYFIYFLLYTDFFIKIKSEFNGRKTGRCKQFVAVIQFSLLFFCIWLCFNTILHFFNCGYFINYSYKMATKNGILQILNKYQLKKREDDNVFYDQNEYPEFIQDQDEYHEALEEQYAEFYTDYYDNK</sequence>
<keyword evidence="1" id="KW-1133">Transmembrane helix</keyword>
<keyword evidence="1" id="KW-0472">Membrane</keyword>
<name>J8ZNR3_EDHAE</name>
<dbReference type="InParanoid" id="J8ZNR3"/>
<comment type="caution">
    <text evidence="2">The sequence shown here is derived from an EMBL/GenBank/DDBJ whole genome shotgun (WGS) entry which is preliminary data.</text>
</comment>